<gene>
    <name evidence="1" type="ORF">METZ01_LOCUS418403</name>
</gene>
<feature type="non-terminal residue" evidence="1">
    <location>
        <position position="1"/>
    </location>
</feature>
<evidence type="ECO:0000313" key="1">
    <source>
        <dbReference type="EMBL" id="SVD65549.1"/>
    </source>
</evidence>
<dbReference type="InterPro" id="IPR003772">
    <property type="entry name" value="YceD"/>
</dbReference>
<sequence length="171" mass="19098">VKINIESIASGKIGEKFQQNFSYDLNSGDNRVVQGQIFVMKTNYGVGVHADCSTILRRSCGRCLDNFKSPLKFSFNERFLKEKTESLENELSNMADAFTIEADGTIDVSQALEQYLVLETPLTSLCGDNCKGLCQQCGSNLNQGTCSCVPRLSHPAWENLRDLWENKKETV</sequence>
<organism evidence="1">
    <name type="scientific">marine metagenome</name>
    <dbReference type="NCBI Taxonomy" id="408172"/>
    <lineage>
        <taxon>unclassified sequences</taxon>
        <taxon>metagenomes</taxon>
        <taxon>ecological metagenomes</taxon>
    </lineage>
</organism>
<accession>A0A382X3X0</accession>
<dbReference type="Pfam" id="PF02620">
    <property type="entry name" value="YceD"/>
    <property type="match status" value="1"/>
</dbReference>
<protein>
    <recommendedName>
        <fullName evidence="2">DUF177 domain-containing protein</fullName>
    </recommendedName>
</protein>
<dbReference type="PANTHER" id="PTHR34374:SF1">
    <property type="entry name" value="LARGE RIBOSOMAL RNA SUBUNIT ACCUMULATION PROTEIN YCED HOMOLOG 1, CHLOROPLASTIC"/>
    <property type="match status" value="1"/>
</dbReference>
<dbReference type="EMBL" id="UINC01164609">
    <property type="protein sequence ID" value="SVD65549.1"/>
    <property type="molecule type" value="Genomic_DNA"/>
</dbReference>
<dbReference type="AlphaFoldDB" id="A0A382X3X0"/>
<dbReference type="PANTHER" id="PTHR34374">
    <property type="entry name" value="LARGE RIBOSOMAL RNA SUBUNIT ACCUMULATION PROTEIN YCED HOMOLOG 1, CHLOROPLASTIC"/>
    <property type="match status" value="1"/>
</dbReference>
<reference evidence="1" key="1">
    <citation type="submission" date="2018-05" db="EMBL/GenBank/DDBJ databases">
        <authorList>
            <person name="Lanie J.A."/>
            <person name="Ng W.-L."/>
            <person name="Kazmierczak K.M."/>
            <person name="Andrzejewski T.M."/>
            <person name="Davidsen T.M."/>
            <person name="Wayne K.J."/>
            <person name="Tettelin H."/>
            <person name="Glass J.I."/>
            <person name="Rusch D."/>
            <person name="Podicherti R."/>
            <person name="Tsui H.-C.T."/>
            <person name="Winkler M.E."/>
        </authorList>
    </citation>
    <scope>NUCLEOTIDE SEQUENCE</scope>
</reference>
<proteinExistence type="predicted"/>
<name>A0A382X3X0_9ZZZZ</name>
<evidence type="ECO:0008006" key="2">
    <source>
        <dbReference type="Google" id="ProtNLM"/>
    </source>
</evidence>